<dbReference type="EMBL" id="BMAO01016811">
    <property type="protein sequence ID" value="GFR11340.1"/>
    <property type="molecule type" value="Genomic_DNA"/>
</dbReference>
<organism evidence="1 2">
    <name type="scientific">Trichonephila clavata</name>
    <name type="common">Joro spider</name>
    <name type="synonym">Nephila clavata</name>
    <dbReference type="NCBI Taxonomy" id="2740835"/>
    <lineage>
        <taxon>Eukaryota</taxon>
        <taxon>Metazoa</taxon>
        <taxon>Ecdysozoa</taxon>
        <taxon>Arthropoda</taxon>
        <taxon>Chelicerata</taxon>
        <taxon>Arachnida</taxon>
        <taxon>Araneae</taxon>
        <taxon>Araneomorphae</taxon>
        <taxon>Entelegynae</taxon>
        <taxon>Araneoidea</taxon>
        <taxon>Nephilidae</taxon>
        <taxon>Trichonephila</taxon>
    </lineage>
</organism>
<dbReference type="Proteomes" id="UP000887116">
    <property type="component" value="Unassembled WGS sequence"/>
</dbReference>
<dbReference type="AlphaFoldDB" id="A0A8X6IUF4"/>
<evidence type="ECO:0008006" key="3">
    <source>
        <dbReference type="Google" id="ProtNLM"/>
    </source>
</evidence>
<accession>A0A8X6IUF4</accession>
<reference evidence="1" key="1">
    <citation type="submission" date="2020-07" db="EMBL/GenBank/DDBJ databases">
        <title>Multicomponent nature underlies the extraordinary mechanical properties of spider dragline silk.</title>
        <authorList>
            <person name="Kono N."/>
            <person name="Nakamura H."/>
            <person name="Mori M."/>
            <person name="Yoshida Y."/>
            <person name="Ohtoshi R."/>
            <person name="Malay A.D."/>
            <person name="Moran D.A.P."/>
            <person name="Tomita M."/>
            <person name="Numata K."/>
            <person name="Arakawa K."/>
        </authorList>
    </citation>
    <scope>NUCLEOTIDE SEQUENCE</scope>
</reference>
<evidence type="ECO:0000313" key="1">
    <source>
        <dbReference type="EMBL" id="GFR11340.1"/>
    </source>
</evidence>
<sequence length="153" mass="17564">MCNAIETTDCPFWGTLAKYALKIQNIIGIPESTERYKDINTGQIHPHENISLNCCIAPASKLTMLPRAKLQNWLINSFPTKWRQLFDKFDNEGFGEIPWDDFLVALESPDFQECIEPSKREVLASKAREHRTYAITFDDFVAVVSTFQFTLLS</sequence>
<gene>
    <name evidence="1" type="ORF">TNCT_605591</name>
</gene>
<evidence type="ECO:0000313" key="2">
    <source>
        <dbReference type="Proteomes" id="UP000887116"/>
    </source>
</evidence>
<name>A0A8X6IUF4_TRICU</name>
<dbReference type="OrthoDB" id="6603515at2759"/>
<keyword evidence="2" id="KW-1185">Reference proteome</keyword>
<protein>
    <recommendedName>
        <fullName evidence="3">EF-hand domain-containing protein</fullName>
    </recommendedName>
</protein>
<dbReference type="InterPro" id="IPR011992">
    <property type="entry name" value="EF-hand-dom_pair"/>
</dbReference>
<comment type="caution">
    <text evidence="1">The sequence shown here is derived from an EMBL/GenBank/DDBJ whole genome shotgun (WGS) entry which is preliminary data.</text>
</comment>
<dbReference type="Gene3D" id="1.10.238.10">
    <property type="entry name" value="EF-hand"/>
    <property type="match status" value="1"/>
</dbReference>
<proteinExistence type="predicted"/>
<dbReference type="SUPFAM" id="SSF47473">
    <property type="entry name" value="EF-hand"/>
    <property type="match status" value="1"/>
</dbReference>